<dbReference type="InterPro" id="IPR013424">
    <property type="entry name" value="Ice-binding_C"/>
</dbReference>
<feature type="chain" id="PRO_5032767437" evidence="1">
    <location>
        <begin position="30"/>
        <end position="293"/>
    </location>
</feature>
<name>A0A851GIS4_9BACT</name>
<dbReference type="AlphaFoldDB" id="A0A851GIS4"/>
<protein>
    <submittedName>
        <fullName evidence="3">PEP-CTERM sorting domain-containing protein</fullName>
    </submittedName>
</protein>
<comment type="caution">
    <text evidence="3">The sequence shown here is derived from an EMBL/GenBank/DDBJ whole genome shotgun (WGS) entry which is preliminary data.</text>
</comment>
<keyword evidence="1" id="KW-0732">Signal</keyword>
<feature type="domain" description="Ice-binding protein C-terminal" evidence="2">
    <location>
        <begin position="271"/>
        <end position="293"/>
    </location>
</feature>
<organism evidence="3 4">
    <name type="scientific">Oceaniferula marina</name>
    <dbReference type="NCBI Taxonomy" id="2748318"/>
    <lineage>
        <taxon>Bacteria</taxon>
        <taxon>Pseudomonadati</taxon>
        <taxon>Verrucomicrobiota</taxon>
        <taxon>Verrucomicrobiia</taxon>
        <taxon>Verrucomicrobiales</taxon>
        <taxon>Verrucomicrobiaceae</taxon>
        <taxon>Oceaniferula</taxon>
    </lineage>
</organism>
<dbReference type="Pfam" id="PF07589">
    <property type="entry name" value="PEP-CTERM"/>
    <property type="match status" value="1"/>
</dbReference>
<dbReference type="EMBL" id="JACBAZ010000008">
    <property type="protein sequence ID" value="NWK57246.1"/>
    <property type="molecule type" value="Genomic_DNA"/>
</dbReference>
<gene>
    <name evidence="3" type="ORF">HW115_16610</name>
</gene>
<dbReference type="RefSeq" id="WP_178934064.1">
    <property type="nucleotide sequence ID" value="NZ_JACBAZ010000008.1"/>
</dbReference>
<sequence>MKKVQNIQNRKALLVGAAASIAMALTTNAATSISVTLQSLGGVDNDGGIDDSSEATATVNNLTAAGLTPSFIWGGGDGTPDPGGHASFERIEFSTTGAVFGLGSSSDSGRNYLSTIQNDYHTANFTATIEFTISDIANQNVFFGMGTGQLGTFSLPDYQTGNSAAVVELANGNTGNTFLFSSISEDFGDNQTNMTGVSYGLGTHLAKISFSSSAQELTFSVDANNDGSFESSLTRDVSSLIGTGGWGDTDNASIFFGGDDGVTLANFNVSAVPEPSSAALLGLSALTLILRRR</sequence>
<keyword evidence="4" id="KW-1185">Reference proteome</keyword>
<accession>A0A851GIS4</accession>
<proteinExistence type="predicted"/>
<feature type="signal peptide" evidence="1">
    <location>
        <begin position="1"/>
        <end position="29"/>
    </location>
</feature>
<evidence type="ECO:0000256" key="1">
    <source>
        <dbReference type="SAM" id="SignalP"/>
    </source>
</evidence>
<evidence type="ECO:0000259" key="2">
    <source>
        <dbReference type="Pfam" id="PF07589"/>
    </source>
</evidence>
<reference evidence="3 4" key="1">
    <citation type="submission" date="2020-07" db="EMBL/GenBank/DDBJ databases">
        <title>Roseicoccus Jingziensis gen. nov., sp. nov., isolated from coastal seawater.</title>
        <authorList>
            <person name="Feng X."/>
        </authorList>
    </citation>
    <scope>NUCLEOTIDE SEQUENCE [LARGE SCALE GENOMIC DNA]</scope>
    <source>
        <strain evidence="3 4">N1E253</strain>
    </source>
</reference>
<dbReference type="NCBIfam" id="TIGR02595">
    <property type="entry name" value="PEP_CTERM"/>
    <property type="match status" value="1"/>
</dbReference>
<evidence type="ECO:0000313" key="3">
    <source>
        <dbReference type="EMBL" id="NWK57246.1"/>
    </source>
</evidence>
<evidence type="ECO:0000313" key="4">
    <source>
        <dbReference type="Proteomes" id="UP000557872"/>
    </source>
</evidence>
<dbReference type="Proteomes" id="UP000557872">
    <property type="component" value="Unassembled WGS sequence"/>
</dbReference>